<name>H8Z7F5_9GAMM</name>
<dbReference type="STRING" id="631362.Thi970DRAFT_04554"/>
<dbReference type="Proteomes" id="UP000002964">
    <property type="component" value="Unassembled WGS sequence"/>
</dbReference>
<evidence type="ECO:0000313" key="4">
    <source>
        <dbReference type="Proteomes" id="UP000002964"/>
    </source>
</evidence>
<evidence type="ECO:0000256" key="2">
    <source>
        <dbReference type="SAM" id="Phobius"/>
    </source>
</evidence>
<dbReference type="InterPro" id="IPR036280">
    <property type="entry name" value="Multihaem_cyt_sf"/>
</dbReference>
<dbReference type="SUPFAM" id="SSF48695">
    <property type="entry name" value="Multiheme cytochromes"/>
    <property type="match status" value="1"/>
</dbReference>
<feature type="region of interest" description="Disordered" evidence="1">
    <location>
        <begin position="236"/>
        <end position="287"/>
    </location>
</feature>
<dbReference type="eggNOG" id="COG3005">
    <property type="taxonomic scope" value="Bacteria"/>
</dbReference>
<keyword evidence="4" id="KW-1185">Reference proteome</keyword>
<dbReference type="Gene3D" id="3.90.10.10">
    <property type="entry name" value="Cytochrome C3"/>
    <property type="match status" value="2"/>
</dbReference>
<dbReference type="HOGENOM" id="CLU_084487_0_0_6"/>
<protein>
    <submittedName>
        <fullName evidence="3">Class III cytochrome C family protein</fullName>
    </submittedName>
</protein>
<evidence type="ECO:0000256" key="1">
    <source>
        <dbReference type="SAM" id="MobiDB-lite"/>
    </source>
</evidence>
<accession>H8Z7F5</accession>
<feature type="transmembrane region" description="Helical" evidence="2">
    <location>
        <begin position="7"/>
        <end position="26"/>
    </location>
</feature>
<keyword evidence="2" id="KW-0472">Membrane</keyword>
<reference evidence="3 4" key="2">
    <citation type="submission" date="2011-11" db="EMBL/GenBank/DDBJ databases">
        <authorList>
            <consortium name="US DOE Joint Genome Institute"/>
            <person name="Lucas S."/>
            <person name="Han J."/>
            <person name="Lapidus A."/>
            <person name="Cheng J.-F."/>
            <person name="Goodwin L."/>
            <person name="Pitluck S."/>
            <person name="Peters L."/>
            <person name="Ovchinnikova G."/>
            <person name="Zhang X."/>
            <person name="Detter J.C."/>
            <person name="Han C."/>
            <person name="Tapia R."/>
            <person name="Land M."/>
            <person name="Hauser L."/>
            <person name="Kyrpides N."/>
            <person name="Ivanova N."/>
            <person name="Pagani I."/>
            <person name="Vogl K."/>
            <person name="Liu Z."/>
            <person name="Overmann J."/>
            <person name="Frigaard N.-U."/>
            <person name="Bryant D."/>
            <person name="Woyke T."/>
        </authorList>
    </citation>
    <scope>NUCLEOTIDE SEQUENCE [LARGE SCALE GENOMIC DNA]</scope>
    <source>
        <strain evidence="3 4">970</strain>
    </source>
</reference>
<keyword evidence="2" id="KW-0812">Transmembrane</keyword>
<feature type="compositionally biased region" description="Basic and acidic residues" evidence="1">
    <location>
        <begin position="259"/>
        <end position="268"/>
    </location>
</feature>
<evidence type="ECO:0000313" key="3">
    <source>
        <dbReference type="EMBL" id="EIC20885.1"/>
    </source>
</evidence>
<dbReference type="EMBL" id="JH603170">
    <property type="protein sequence ID" value="EIC20885.1"/>
    <property type="molecule type" value="Genomic_DNA"/>
</dbReference>
<gene>
    <name evidence="3" type="ORF">Thi970DRAFT_04554</name>
</gene>
<proteinExistence type="predicted"/>
<dbReference type="AlphaFoldDB" id="H8Z7F5"/>
<keyword evidence="2" id="KW-1133">Transmembrane helix</keyword>
<organism evidence="3 4">
    <name type="scientific">Thiorhodovibrio frisius</name>
    <dbReference type="NCBI Taxonomy" id="631362"/>
    <lineage>
        <taxon>Bacteria</taxon>
        <taxon>Pseudomonadati</taxon>
        <taxon>Pseudomonadota</taxon>
        <taxon>Gammaproteobacteria</taxon>
        <taxon>Chromatiales</taxon>
        <taxon>Chromatiaceae</taxon>
        <taxon>Thiorhodovibrio</taxon>
    </lineage>
</organism>
<feature type="compositionally biased region" description="Acidic residues" evidence="1">
    <location>
        <begin position="269"/>
        <end position="287"/>
    </location>
</feature>
<reference evidence="4" key="1">
    <citation type="submission" date="2011-06" db="EMBL/GenBank/DDBJ databases">
        <authorList>
            <consortium name="US DOE Joint Genome Institute (JGI-PGF)"/>
            <person name="Lucas S."/>
            <person name="Han J."/>
            <person name="Lapidus A."/>
            <person name="Cheng J.-F."/>
            <person name="Goodwin L."/>
            <person name="Pitluck S."/>
            <person name="Peters L."/>
            <person name="Land M.L."/>
            <person name="Hauser L."/>
            <person name="Vogl K."/>
            <person name="Liu Z."/>
            <person name="Overmann J."/>
            <person name="Frigaard N.-U."/>
            <person name="Bryant D.A."/>
            <person name="Woyke T.J."/>
        </authorList>
    </citation>
    <scope>NUCLEOTIDE SEQUENCE [LARGE SCALE GENOMIC DNA]</scope>
    <source>
        <strain evidence="4">970</strain>
    </source>
</reference>
<sequence length="287" mass="32917">MEMNKKLIFTIVAANLALLVLLAFLYPQAMIQPGKLIDAHADLETDCFACHTPFLGSQPDKCIECHKPAEIGLVTTKGLAIGNEHKLTPFHQDLIEQDCVACHSDHKGVHSFRPIGQFSHDLLQVNLRDTCSGCHNNPEDSLHRGIADNCGQCHSQQAWTPATIDHDRFFVLDRDHQASCQTCHLNNDVSRYTCYGCHEHSRSNIREEHVEEGIYDYENCVECHRSADEDDIHWEETDRHERRRRYLDAPQGTWDQDFGQERRGRHGDDDEDDDDDDDDDDEDDHDD</sequence>